<keyword evidence="8" id="KW-1185">Reference proteome</keyword>
<feature type="compositionally biased region" description="Polar residues" evidence="4">
    <location>
        <begin position="585"/>
        <end position="594"/>
    </location>
</feature>
<dbReference type="GO" id="GO:0005847">
    <property type="term" value="C:mRNA cleavage and polyadenylation specificity factor complex"/>
    <property type="evidence" value="ECO:0007669"/>
    <property type="project" value="TreeGrafter"/>
</dbReference>
<dbReference type="AlphaFoldDB" id="A0A6A5BRA0"/>
<evidence type="ECO:0000256" key="3">
    <source>
        <dbReference type="ARBA" id="ARBA00023242"/>
    </source>
</evidence>
<dbReference type="OMA" id="MWLYMEY"/>
<dbReference type="Proteomes" id="UP000444721">
    <property type="component" value="Unassembled WGS sequence"/>
</dbReference>
<gene>
    <name evidence="7" type="ORF">FDP41_005463</name>
</gene>
<sequence length="1274" mass="145237">MLALNQTTSSSGIGQRNKFGGASSGGGVGGRRGNISGSTSLGSSGSSQHAASRSHHQKLLQLIEFIKLETNKDKLNHYLSQVEDILVNNTDSDESSNLVNEFLTKILQLQHKHKLELQLFHALLIEKVMNNVPYISLDNAKTSAETLSLILVSAENTNLLKRIITSCIALVRKTIELIALNHDTQNKHVTILYSHMNLLIKRILKYLEDDNEGVQSHAVHFAEHLILMYSSMFRNTDVEEDVIMSYLSYLQLSGNTYQVKQIERYPIDLAFVLKYNEGRASLLNVEEMRNQGVELLNKIIHKCAKGEIPASVMSVIIQSLLNIAKQRPDFWKVIIPFLCQNAKFSIEKNYRISNSQKSALKCILKTVVLFLLRMPETKLFRDTVVNGLISLGVNKDIYNMIIRFVEKHTAVLKRKQDEAQTSVQERDNKMRKTEVEPSNQSTMQISGQLKQEEATSILYIGYIPRPLTNIALADEVLKNLSSMSGSSNANRQPRTLDSSSQLVNTILSTLSTHYYKRGTNTYTSEQQQQYMSAVQSFLAEPIPSFNSSMVTVSLLGQAQGPYQQPRPSPYALQTPYGRQARPSPYSKSIQQPATAQKVDPRLAQVRDPRQQLQSTYVPDKSKAFSTEKKVPIKAATTAEDSDEEVDTFKPTEAVQDKLVEPVVEEEMKENLSKQFKLKLSIIDDNVKSQLKQFNWNKMLLSEKSMKREGKDHYRVKLICMMASKSEESAEQYQQLLKFIKEDTKGRFGLLIMWLYMEYKNVIYSGYNVKTEEGVESDNRYTRLFHHMLRHIEKSESTLSKLVVQCPHITGQAVEYLCKDLCETDNYISYGLMALRDVAIYRQPLKQKCLDLLLNYSVHENSKIRTAAIQILRDRVFYKLFETEINTFAYNNIKNLKNLLVKEETKTEEMVDEDQEMEDGDNINQDTIKKYSSLYLSLSTSYCESMFKQLIGDVYVEFKKLEGPHHDAVLNLLEKDILSTVKLSSNRPTVIEYLNDFDEKYCLDISIKIIQQLSLQAQGIDEALCKVLIHTFFDRNIKDPRLVLPIMLSLSKEQVKEALPAVVKSINDIELLKKCVLDLLNANPKGEKTDKVTPDEILVVLHEIDANNETQSLAFSNARTLLDLCLNGDGKKQFTKHILMTALQQLADMPILPKLIMRTVIQSLNLHNDLSQFIIKFIFTTLINRKAYESRNILIGMSKCLSEKLNLFPVKKVSELLADLGEKSEQALMTVLQNQNLRETFKEWLTIQQHPKRSHYFQLIDSLSNNQQANASEAK</sequence>
<dbReference type="OrthoDB" id="331600at2759"/>
<feature type="region of interest" description="Disordered" evidence="4">
    <location>
        <begin position="559"/>
        <end position="620"/>
    </location>
</feature>
<feature type="domain" description="Symplekin C-terminal" evidence="6">
    <location>
        <begin position="1038"/>
        <end position="1203"/>
    </location>
</feature>
<dbReference type="Pfam" id="PF11935">
    <property type="entry name" value="SYMPK_PTA1_N"/>
    <property type="match status" value="1"/>
</dbReference>
<evidence type="ECO:0008006" key="9">
    <source>
        <dbReference type="Google" id="ProtNLM"/>
    </source>
</evidence>
<feature type="compositionally biased region" description="Low complexity" evidence="4">
    <location>
        <begin position="33"/>
        <end position="50"/>
    </location>
</feature>
<dbReference type="InterPro" id="IPR022075">
    <property type="entry name" value="Symplekin_C"/>
</dbReference>
<dbReference type="Gene3D" id="1.25.10.10">
    <property type="entry name" value="Leucine-rich Repeat Variant"/>
    <property type="match status" value="1"/>
</dbReference>
<evidence type="ECO:0000256" key="1">
    <source>
        <dbReference type="ARBA" id="ARBA00004123"/>
    </source>
</evidence>
<dbReference type="PANTHER" id="PTHR15245:SF20">
    <property type="entry name" value="SYMPLEKIN"/>
    <property type="match status" value="1"/>
</dbReference>
<evidence type="ECO:0000259" key="5">
    <source>
        <dbReference type="Pfam" id="PF11935"/>
    </source>
</evidence>
<feature type="domain" description="Symplekin/Pta1 N-terminal" evidence="5">
    <location>
        <begin position="158"/>
        <end position="374"/>
    </location>
</feature>
<dbReference type="VEuPathDB" id="AmoebaDB:NfTy_066470"/>
<evidence type="ECO:0000256" key="4">
    <source>
        <dbReference type="SAM" id="MobiDB-lite"/>
    </source>
</evidence>
<feature type="compositionally biased region" description="Polar residues" evidence="4">
    <location>
        <begin position="436"/>
        <end position="446"/>
    </location>
</feature>
<dbReference type="PANTHER" id="PTHR15245">
    <property type="entry name" value="SYMPLEKIN-RELATED"/>
    <property type="match status" value="1"/>
</dbReference>
<organism evidence="7 8">
    <name type="scientific">Naegleria fowleri</name>
    <name type="common">Brain eating amoeba</name>
    <dbReference type="NCBI Taxonomy" id="5763"/>
    <lineage>
        <taxon>Eukaryota</taxon>
        <taxon>Discoba</taxon>
        <taxon>Heterolobosea</taxon>
        <taxon>Tetramitia</taxon>
        <taxon>Eutetramitia</taxon>
        <taxon>Vahlkampfiidae</taxon>
        <taxon>Naegleria</taxon>
    </lineage>
</organism>
<feature type="compositionally biased region" description="Polar residues" evidence="4">
    <location>
        <begin position="1"/>
        <end position="14"/>
    </location>
</feature>
<evidence type="ECO:0000256" key="2">
    <source>
        <dbReference type="ARBA" id="ARBA00022664"/>
    </source>
</evidence>
<feature type="region of interest" description="Disordered" evidence="4">
    <location>
        <begin position="1"/>
        <end position="50"/>
    </location>
</feature>
<dbReference type="EMBL" id="VFQX01000044">
    <property type="protein sequence ID" value="KAF0975469.1"/>
    <property type="molecule type" value="Genomic_DNA"/>
</dbReference>
<proteinExistence type="predicted"/>
<name>A0A6A5BRA0_NAEFO</name>
<feature type="region of interest" description="Disordered" evidence="4">
    <location>
        <begin position="415"/>
        <end position="446"/>
    </location>
</feature>
<dbReference type="Pfam" id="PF12295">
    <property type="entry name" value="Symplekin_C"/>
    <property type="match status" value="1"/>
</dbReference>
<dbReference type="VEuPathDB" id="AmoebaDB:FDP41_005463"/>
<dbReference type="GO" id="GO:0006397">
    <property type="term" value="P:mRNA processing"/>
    <property type="evidence" value="ECO:0007669"/>
    <property type="project" value="UniProtKB-KW"/>
</dbReference>
<feature type="compositionally biased region" description="Basic and acidic residues" evidence="4">
    <location>
        <begin position="415"/>
        <end position="435"/>
    </location>
</feature>
<comment type="subcellular location">
    <subcellularLocation>
        <location evidence="1">Nucleus</location>
    </subcellularLocation>
</comment>
<feature type="compositionally biased region" description="Gly residues" evidence="4">
    <location>
        <begin position="22"/>
        <end position="32"/>
    </location>
</feature>
<dbReference type="InterPro" id="IPR032460">
    <property type="entry name" value="Symplekin/Pta1_N"/>
</dbReference>
<comment type="caution">
    <text evidence="7">The sequence shown here is derived from an EMBL/GenBank/DDBJ whole genome shotgun (WGS) entry which is preliminary data.</text>
</comment>
<keyword evidence="3" id="KW-0539">Nucleus</keyword>
<evidence type="ECO:0000313" key="7">
    <source>
        <dbReference type="EMBL" id="KAF0975469.1"/>
    </source>
</evidence>
<dbReference type="InterPro" id="IPR011989">
    <property type="entry name" value="ARM-like"/>
</dbReference>
<dbReference type="RefSeq" id="XP_044560182.1">
    <property type="nucleotide sequence ID" value="XM_044708990.1"/>
</dbReference>
<evidence type="ECO:0000313" key="8">
    <source>
        <dbReference type="Proteomes" id="UP000444721"/>
    </source>
</evidence>
<dbReference type="GeneID" id="68112681"/>
<reference evidence="7 8" key="1">
    <citation type="journal article" date="2019" name="Sci. Rep.">
        <title>Nanopore sequencing improves the draft genome of the human pathogenic amoeba Naegleria fowleri.</title>
        <authorList>
            <person name="Liechti N."/>
            <person name="Schurch N."/>
            <person name="Bruggmann R."/>
            <person name="Wittwer M."/>
        </authorList>
    </citation>
    <scope>NUCLEOTIDE SEQUENCE [LARGE SCALE GENOMIC DNA]</scope>
    <source>
        <strain evidence="7 8">ATCC 30894</strain>
    </source>
</reference>
<keyword evidence="2" id="KW-0507">mRNA processing</keyword>
<feature type="compositionally biased region" description="Basic and acidic residues" evidence="4">
    <location>
        <begin position="598"/>
        <end position="609"/>
    </location>
</feature>
<accession>A0A6A5BRA0</accession>
<dbReference type="VEuPathDB" id="AmoebaDB:NF0014320"/>
<dbReference type="InterPro" id="IPR021850">
    <property type="entry name" value="Symplekin/Pta1"/>
</dbReference>
<protein>
    <recommendedName>
        <fullName evidence="9">Symplekin C-terminal domain-containing protein</fullName>
    </recommendedName>
</protein>
<evidence type="ECO:0000259" key="6">
    <source>
        <dbReference type="Pfam" id="PF12295"/>
    </source>
</evidence>